<gene>
    <name evidence="1" type="ORF">O181_013068</name>
</gene>
<dbReference type="InterPro" id="IPR032466">
    <property type="entry name" value="Metal_Hydrolase"/>
</dbReference>
<proteinExistence type="predicted"/>
<comment type="caution">
    <text evidence="1">The sequence shown here is derived from an EMBL/GenBank/DDBJ whole genome shotgun (WGS) entry which is preliminary data.</text>
</comment>
<dbReference type="InterPro" id="IPR053044">
    <property type="entry name" value="Metallo-hydrolase/TatD-type"/>
</dbReference>
<dbReference type="PANTHER" id="PTHR47345">
    <property type="entry name" value="CUT9-INTERACTING PROTEIN SCN1"/>
    <property type="match status" value="1"/>
</dbReference>
<protein>
    <submittedName>
        <fullName evidence="1">Uncharacterized protein</fullName>
    </submittedName>
</protein>
<accession>A0A9Q3BYI4</accession>
<keyword evidence="2" id="KW-1185">Reference proteome</keyword>
<evidence type="ECO:0000313" key="1">
    <source>
        <dbReference type="EMBL" id="MBW0473353.1"/>
    </source>
</evidence>
<dbReference type="InterPro" id="IPR001130">
    <property type="entry name" value="TatD-like"/>
</dbReference>
<dbReference type="Gene3D" id="3.20.20.140">
    <property type="entry name" value="Metal-dependent hydrolases"/>
    <property type="match status" value="1"/>
</dbReference>
<reference evidence="1" key="1">
    <citation type="submission" date="2021-03" db="EMBL/GenBank/DDBJ databases">
        <title>Draft genome sequence of rust myrtle Austropuccinia psidii MF-1, a brazilian biotype.</title>
        <authorList>
            <person name="Quecine M.C."/>
            <person name="Pachon D.M.R."/>
            <person name="Bonatelli M.L."/>
            <person name="Correr F.H."/>
            <person name="Franceschini L.M."/>
            <person name="Leite T.F."/>
            <person name="Margarido G.R.A."/>
            <person name="Almeida C.A."/>
            <person name="Ferrarezi J.A."/>
            <person name="Labate C.A."/>
        </authorList>
    </citation>
    <scope>NUCLEOTIDE SEQUENCE</scope>
    <source>
        <strain evidence="1">MF-1</strain>
    </source>
</reference>
<dbReference type="OrthoDB" id="413993at2759"/>
<dbReference type="Pfam" id="PF01026">
    <property type="entry name" value="TatD_DNase"/>
    <property type="match status" value="1"/>
</dbReference>
<name>A0A9Q3BYI4_9BASI</name>
<dbReference type="SUPFAM" id="SSF51556">
    <property type="entry name" value="Metallo-dependent hydrolases"/>
    <property type="match status" value="1"/>
</dbReference>
<dbReference type="EMBL" id="AVOT02003385">
    <property type="protein sequence ID" value="MBW0473353.1"/>
    <property type="molecule type" value="Genomic_DNA"/>
</dbReference>
<dbReference type="GO" id="GO:0016788">
    <property type="term" value="F:hydrolase activity, acting on ester bonds"/>
    <property type="evidence" value="ECO:0007669"/>
    <property type="project" value="InterPro"/>
</dbReference>
<dbReference type="AlphaFoldDB" id="A0A9Q3BYI4"/>
<organism evidence="1 2">
    <name type="scientific">Austropuccinia psidii MF-1</name>
    <dbReference type="NCBI Taxonomy" id="1389203"/>
    <lineage>
        <taxon>Eukaryota</taxon>
        <taxon>Fungi</taxon>
        <taxon>Dikarya</taxon>
        <taxon>Basidiomycota</taxon>
        <taxon>Pucciniomycotina</taxon>
        <taxon>Pucciniomycetes</taxon>
        <taxon>Pucciniales</taxon>
        <taxon>Sphaerophragmiaceae</taxon>
        <taxon>Austropuccinia</taxon>
    </lineage>
</organism>
<sequence length="355" mass="40469">MASPPIPPEVFEPFLDKLVDVHCHPSDAAEESNLEQVASEISQLQVGQLCIMSSSLSSQEITEKLFNLQPSKIIPAFGLHPWFCATVSISNPVDRSSHYCGLFGENEKQKQWVEDHIHLLPDPVNFNEFLSHLKLRLESEPTSLLGEVGLDKAFSFQFKLSDGSFLKSGLKIPIDHQLAVLEAQLDLAVRLSKNVSLHGVHCQDQIIQLLQRLEKRWGAKLTGAKQLSKRQRKAILSTESKPSAIDDQEHGIHICWHSAFVSVEVLKRAVKLFPNTLYFSFAFVLFENKNISKLHDLIKYTPNDRLLVESDWSDQPKLIDQQIIRIIEIILEVKGWTLERCIHQLEINWKNFQLD</sequence>
<evidence type="ECO:0000313" key="2">
    <source>
        <dbReference type="Proteomes" id="UP000765509"/>
    </source>
</evidence>
<dbReference type="Proteomes" id="UP000765509">
    <property type="component" value="Unassembled WGS sequence"/>
</dbReference>
<dbReference type="PANTHER" id="PTHR47345:SF1">
    <property type="entry name" value="CUT9-INTERACTING PROTEIN SCN1"/>
    <property type="match status" value="1"/>
</dbReference>